<feature type="region of interest" description="Disordered" evidence="5">
    <location>
        <begin position="72"/>
        <end position="97"/>
    </location>
</feature>
<feature type="transmembrane region" description="Helical" evidence="6">
    <location>
        <begin position="24"/>
        <end position="42"/>
    </location>
</feature>
<dbReference type="Proteomes" id="UP000287033">
    <property type="component" value="Unassembled WGS sequence"/>
</dbReference>
<dbReference type="GO" id="GO:0016020">
    <property type="term" value="C:membrane"/>
    <property type="evidence" value="ECO:0007669"/>
    <property type="project" value="UniProtKB-SubCell"/>
</dbReference>
<dbReference type="SUPFAM" id="SSF111352">
    <property type="entry name" value="Ammonium transporter"/>
    <property type="match status" value="1"/>
</dbReference>
<gene>
    <name evidence="8" type="ORF">chiPu_0030779</name>
</gene>
<protein>
    <recommendedName>
        <fullName evidence="7">Ammonium transporter AmtB-like domain-containing protein</fullName>
    </recommendedName>
</protein>
<dbReference type="EMBL" id="BEZZ01192910">
    <property type="protein sequence ID" value="GCC46712.1"/>
    <property type="molecule type" value="Genomic_DNA"/>
</dbReference>
<evidence type="ECO:0000256" key="4">
    <source>
        <dbReference type="ARBA" id="ARBA00023136"/>
    </source>
</evidence>
<dbReference type="GO" id="GO:0008519">
    <property type="term" value="F:ammonium channel activity"/>
    <property type="evidence" value="ECO:0007669"/>
    <property type="project" value="InterPro"/>
</dbReference>
<evidence type="ECO:0000313" key="9">
    <source>
        <dbReference type="Proteomes" id="UP000287033"/>
    </source>
</evidence>
<evidence type="ECO:0000256" key="5">
    <source>
        <dbReference type="SAM" id="MobiDB-lite"/>
    </source>
</evidence>
<dbReference type="Pfam" id="PF00909">
    <property type="entry name" value="Ammonium_transp"/>
    <property type="match status" value="1"/>
</dbReference>
<dbReference type="InterPro" id="IPR029020">
    <property type="entry name" value="Ammonium/urea_transptr"/>
</dbReference>
<proteinExistence type="predicted"/>
<keyword evidence="9" id="KW-1185">Reference proteome</keyword>
<dbReference type="STRING" id="137246.A0A401TVP7"/>
<evidence type="ECO:0000313" key="8">
    <source>
        <dbReference type="EMBL" id="GCC46712.1"/>
    </source>
</evidence>
<feature type="non-terminal residue" evidence="8">
    <location>
        <position position="1"/>
    </location>
</feature>
<keyword evidence="4 6" id="KW-0472">Membrane</keyword>
<name>A0A401TVP7_CHIPU</name>
<evidence type="ECO:0000259" key="7">
    <source>
        <dbReference type="Pfam" id="PF00909"/>
    </source>
</evidence>
<dbReference type="Gene3D" id="1.10.3430.10">
    <property type="entry name" value="Ammonium transporter AmtB like domains"/>
    <property type="match status" value="1"/>
</dbReference>
<reference evidence="8 9" key="1">
    <citation type="journal article" date="2018" name="Nat. Ecol. Evol.">
        <title>Shark genomes provide insights into elasmobranch evolution and the origin of vertebrates.</title>
        <authorList>
            <person name="Hara Y"/>
            <person name="Yamaguchi K"/>
            <person name="Onimaru K"/>
            <person name="Kadota M"/>
            <person name="Koyanagi M"/>
            <person name="Keeley SD"/>
            <person name="Tatsumi K"/>
            <person name="Tanaka K"/>
            <person name="Motone F"/>
            <person name="Kageyama Y"/>
            <person name="Nozu R"/>
            <person name="Adachi N"/>
            <person name="Nishimura O"/>
            <person name="Nakagawa R"/>
            <person name="Tanegashima C"/>
            <person name="Kiyatake I"/>
            <person name="Matsumoto R"/>
            <person name="Murakumo K"/>
            <person name="Nishida K"/>
            <person name="Terakita A"/>
            <person name="Kuratani S"/>
            <person name="Sato K"/>
            <person name="Hyodo S Kuraku.S."/>
        </authorList>
    </citation>
    <scope>NUCLEOTIDE SEQUENCE [LARGE SCALE GENOMIC DNA]</scope>
</reference>
<accession>A0A401TVP7</accession>
<dbReference type="OrthoDB" id="534912at2759"/>
<comment type="subcellular location">
    <subcellularLocation>
        <location evidence="1">Membrane</location>
        <topology evidence="1">Multi-pass membrane protein</topology>
    </subcellularLocation>
</comment>
<evidence type="ECO:0000256" key="2">
    <source>
        <dbReference type="ARBA" id="ARBA00022692"/>
    </source>
</evidence>
<dbReference type="AlphaFoldDB" id="A0A401TVP7"/>
<sequence length="124" mass="13678">REPQGGSDPSVCDYSQIKDAGGSMTIHTFGAYFGLTVARVLYRPHLDRSREREGSVYHSDIFAMIGEWSIDSSRRPSDPSNLGTQNPAHVRRGHIPPPPPAPELAVILVQPTVWLFTASARVLR</sequence>
<keyword evidence="2 6" id="KW-0812">Transmembrane</keyword>
<organism evidence="8 9">
    <name type="scientific">Chiloscyllium punctatum</name>
    <name type="common">Brownbanded bambooshark</name>
    <name type="synonym">Hemiscyllium punctatum</name>
    <dbReference type="NCBI Taxonomy" id="137246"/>
    <lineage>
        <taxon>Eukaryota</taxon>
        <taxon>Metazoa</taxon>
        <taxon>Chordata</taxon>
        <taxon>Craniata</taxon>
        <taxon>Vertebrata</taxon>
        <taxon>Chondrichthyes</taxon>
        <taxon>Elasmobranchii</taxon>
        <taxon>Galeomorphii</taxon>
        <taxon>Galeoidea</taxon>
        <taxon>Orectolobiformes</taxon>
        <taxon>Hemiscylliidae</taxon>
        <taxon>Chiloscyllium</taxon>
    </lineage>
</organism>
<feature type="domain" description="Ammonium transporter AmtB-like" evidence="7">
    <location>
        <begin position="17"/>
        <end position="66"/>
    </location>
</feature>
<evidence type="ECO:0000256" key="6">
    <source>
        <dbReference type="SAM" id="Phobius"/>
    </source>
</evidence>
<evidence type="ECO:0000256" key="1">
    <source>
        <dbReference type="ARBA" id="ARBA00004141"/>
    </source>
</evidence>
<evidence type="ECO:0000256" key="3">
    <source>
        <dbReference type="ARBA" id="ARBA00022989"/>
    </source>
</evidence>
<dbReference type="InterPro" id="IPR024041">
    <property type="entry name" value="NH4_transpt_AmtB-like_dom"/>
</dbReference>
<keyword evidence="3 6" id="KW-1133">Transmembrane helix</keyword>
<comment type="caution">
    <text evidence="8">The sequence shown here is derived from an EMBL/GenBank/DDBJ whole genome shotgun (WGS) entry which is preliminary data.</text>
</comment>